<reference evidence="3 4" key="1">
    <citation type="submission" date="2024-04" db="EMBL/GenBank/DDBJ databases">
        <authorList>
            <person name="Fracassetti M."/>
        </authorList>
    </citation>
    <scope>NUCLEOTIDE SEQUENCE [LARGE SCALE GENOMIC DNA]</scope>
</reference>
<organism evidence="3 4">
    <name type="scientific">Linum trigynum</name>
    <dbReference type="NCBI Taxonomy" id="586398"/>
    <lineage>
        <taxon>Eukaryota</taxon>
        <taxon>Viridiplantae</taxon>
        <taxon>Streptophyta</taxon>
        <taxon>Embryophyta</taxon>
        <taxon>Tracheophyta</taxon>
        <taxon>Spermatophyta</taxon>
        <taxon>Magnoliopsida</taxon>
        <taxon>eudicotyledons</taxon>
        <taxon>Gunneridae</taxon>
        <taxon>Pentapetalae</taxon>
        <taxon>rosids</taxon>
        <taxon>fabids</taxon>
        <taxon>Malpighiales</taxon>
        <taxon>Linaceae</taxon>
        <taxon>Linum</taxon>
    </lineage>
</organism>
<accession>A0AAV2E6K1</accession>
<keyword evidence="1" id="KW-0732">Signal</keyword>
<feature type="domain" description="Reverse transcriptase Ty1/copia-type" evidence="2">
    <location>
        <begin position="6"/>
        <end position="85"/>
    </location>
</feature>
<protein>
    <recommendedName>
        <fullName evidence="2">Reverse transcriptase Ty1/copia-type domain-containing protein</fullName>
    </recommendedName>
</protein>
<name>A0AAV2E6K1_9ROSI</name>
<dbReference type="InterPro" id="IPR013103">
    <property type="entry name" value="RVT_2"/>
</dbReference>
<evidence type="ECO:0000313" key="3">
    <source>
        <dbReference type="EMBL" id="CAL1381459.1"/>
    </source>
</evidence>
<gene>
    <name evidence="3" type="ORF">LTRI10_LOCUS22837</name>
</gene>
<proteinExistence type="predicted"/>
<sequence>MGLFVVALIYIDDVILAGNEMGIIDHVKRFLDDKFNINDLGCLCYFLRLEVAHSPRGIVISQWKYVLDILSEERVLGSRPSAFPVK</sequence>
<dbReference type="AlphaFoldDB" id="A0AAV2E6K1"/>
<feature type="chain" id="PRO_5043718630" description="Reverse transcriptase Ty1/copia-type domain-containing protein" evidence="1">
    <location>
        <begin position="18"/>
        <end position="86"/>
    </location>
</feature>
<evidence type="ECO:0000313" key="4">
    <source>
        <dbReference type="Proteomes" id="UP001497516"/>
    </source>
</evidence>
<keyword evidence="4" id="KW-1185">Reference proteome</keyword>
<feature type="signal peptide" evidence="1">
    <location>
        <begin position="1"/>
        <end position="17"/>
    </location>
</feature>
<evidence type="ECO:0000259" key="2">
    <source>
        <dbReference type="Pfam" id="PF07727"/>
    </source>
</evidence>
<dbReference type="Proteomes" id="UP001497516">
    <property type="component" value="Chromosome 4"/>
</dbReference>
<evidence type="ECO:0000256" key="1">
    <source>
        <dbReference type="SAM" id="SignalP"/>
    </source>
</evidence>
<dbReference type="Pfam" id="PF07727">
    <property type="entry name" value="RVT_2"/>
    <property type="match status" value="1"/>
</dbReference>
<dbReference type="EMBL" id="OZ034817">
    <property type="protein sequence ID" value="CAL1381459.1"/>
    <property type="molecule type" value="Genomic_DNA"/>
</dbReference>